<dbReference type="InterPro" id="IPR014710">
    <property type="entry name" value="RmlC-like_jellyroll"/>
</dbReference>
<feature type="transmembrane region" description="Helical" evidence="15">
    <location>
        <begin position="665"/>
        <end position="689"/>
    </location>
</feature>
<evidence type="ECO:0000256" key="7">
    <source>
        <dbReference type="ARBA" id="ARBA00022882"/>
    </source>
</evidence>
<keyword evidence="10" id="KW-0406">Ion transport</keyword>
<dbReference type="InterPro" id="IPR018490">
    <property type="entry name" value="cNMP-bd_dom_sf"/>
</dbReference>
<feature type="region of interest" description="Disordered" evidence="14">
    <location>
        <begin position="1046"/>
        <end position="1096"/>
    </location>
</feature>
<dbReference type="GO" id="GO:0042391">
    <property type="term" value="P:regulation of membrane potential"/>
    <property type="evidence" value="ECO:0007669"/>
    <property type="project" value="TreeGrafter"/>
</dbReference>
<comment type="catalytic activity">
    <reaction evidence="13">
        <text>K(+)(in) = K(+)(out)</text>
        <dbReference type="Rhea" id="RHEA:29463"/>
        <dbReference type="ChEBI" id="CHEBI:29103"/>
    </reaction>
</comment>
<dbReference type="PROSITE" id="PS50042">
    <property type="entry name" value="CNMP_BINDING_3"/>
    <property type="match status" value="1"/>
</dbReference>
<evidence type="ECO:0000256" key="12">
    <source>
        <dbReference type="ARBA" id="ARBA00023303"/>
    </source>
</evidence>
<proteinExistence type="predicted"/>
<keyword evidence="11 15" id="KW-0472">Membrane</keyword>
<dbReference type="Pfam" id="PF00027">
    <property type="entry name" value="cNMP_binding"/>
    <property type="match status" value="1"/>
</dbReference>
<feature type="compositionally biased region" description="Basic and acidic residues" evidence="14">
    <location>
        <begin position="241"/>
        <end position="262"/>
    </location>
</feature>
<dbReference type="InterPro" id="IPR035965">
    <property type="entry name" value="PAS-like_dom_sf"/>
</dbReference>
<comment type="caution">
    <text evidence="18">The sequence shown here is derived from an EMBL/GenBank/DDBJ whole genome shotgun (WGS) entry which is preliminary data.</text>
</comment>
<feature type="region of interest" description="Disordered" evidence="14">
    <location>
        <begin position="186"/>
        <end position="205"/>
    </location>
</feature>
<keyword evidence="8" id="KW-0630">Potassium</keyword>
<dbReference type="SMART" id="SM00086">
    <property type="entry name" value="PAC"/>
    <property type="match status" value="1"/>
</dbReference>
<evidence type="ECO:0000256" key="11">
    <source>
        <dbReference type="ARBA" id="ARBA00023136"/>
    </source>
</evidence>
<feature type="region of interest" description="Disordered" evidence="14">
    <location>
        <begin position="140"/>
        <end position="181"/>
    </location>
</feature>
<keyword evidence="2" id="KW-0813">Transport</keyword>
<organism evidence="18 19">
    <name type="scientific">Ramazzottius varieornatus</name>
    <name type="common">Water bear</name>
    <name type="synonym">Tardigrade</name>
    <dbReference type="NCBI Taxonomy" id="947166"/>
    <lineage>
        <taxon>Eukaryota</taxon>
        <taxon>Metazoa</taxon>
        <taxon>Ecdysozoa</taxon>
        <taxon>Tardigrada</taxon>
        <taxon>Eutardigrada</taxon>
        <taxon>Parachela</taxon>
        <taxon>Hypsibioidea</taxon>
        <taxon>Ramazzottiidae</taxon>
        <taxon>Ramazzottius</taxon>
    </lineage>
</organism>
<feature type="compositionally biased region" description="Basic residues" evidence="14">
    <location>
        <begin position="156"/>
        <end position="166"/>
    </location>
</feature>
<keyword evidence="12" id="KW-0407">Ion channel</keyword>
<feature type="compositionally biased region" description="Polar residues" evidence="14">
    <location>
        <begin position="943"/>
        <end position="956"/>
    </location>
</feature>
<evidence type="ECO:0000256" key="2">
    <source>
        <dbReference type="ARBA" id="ARBA00022448"/>
    </source>
</evidence>
<dbReference type="FunFam" id="1.10.1200.260:FF:000001">
    <property type="entry name" value="Potassium voltage-gated channel subfamily H member 7"/>
    <property type="match status" value="1"/>
</dbReference>
<feature type="transmembrane region" description="Helical" evidence="15">
    <location>
        <begin position="573"/>
        <end position="597"/>
    </location>
</feature>
<dbReference type="OrthoDB" id="432483at2759"/>
<keyword evidence="5 15" id="KW-0812">Transmembrane</keyword>
<gene>
    <name evidence="18" type="primary">RvY_10027-1</name>
    <name evidence="18" type="synonym">RvY_10027.1</name>
    <name evidence="18" type="ORF">RvY_10027</name>
</gene>
<dbReference type="EMBL" id="BDGG01000005">
    <property type="protein sequence ID" value="GAU98958.1"/>
    <property type="molecule type" value="Genomic_DNA"/>
</dbReference>
<dbReference type="FunFam" id="1.10.287.70:FF:000020">
    <property type="entry name" value="Potassium channel, voltage-gated eag-related subfamily H, member 7"/>
    <property type="match status" value="1"/>
</dbReference>
<feature type="domain" description="PAC" evidence="17">
    <location>
        <begin position="92"/>
        <end position="144"/>
    </location>
</feature>
<evidence type="ECO:0000259" key="16">
    <source>
        <dbReference type="PROSITE" id="PS50042"/>
    </source>
</evidence>
<comment type="subcellular location">
    <subcellularLocation>
        <location evidence="1">Cell membrane</location>
        <topology evidence="1">Multi-pass membrane protein</topology>
    </subcellularLocation>
</comment>
<dbReference type="PANTHER" id="PTHR10217">
    <property type="entry name" value="VOLTAGE AND LIGAND GATED POTASSIUM CHANNEL"/>
    <property type="match status" value="1"/>
</dbReference>
<keyword evidence="9 15" id="KW-1133">Transmembrane helix</keyword>
<dbReference type="InterPro" id="IPR050818">
    <property type="entry name" value="KCNH_animal-type"/>
</dbReference>
<dbReference type="InterPro" id="IPR005821">
    <property type="entry name" value="Ion_trans_dom"/>
</dbReference>
<dbReference type="SUPFAM" id="SSF55785">
    <property type="entry name" value="PYP-like sensor domain (PAS domain)"/>
    <property type="match status" value="1"/>
</dbReference>
<feature type="domain" description="Cyclic nucleotide-binding" evidence="16">
    <location>
        <begin position="768"/>
        <end position="868"/>
    </location>
</feature>
<evidence type="ECO:0000256" key="6">
    <source>
        <dbReference type="ARBA" id="ARBA00022826"/>
    </source>
</evidence>
<protein>
    <submittedName>
        <fullName evidence="18">Uncharacterized protein</fullName>
    </submittedName>
</protein>
<dbReference type="Pfam" id="PF00520">
    <property type="entry name" value="Ion_trans"/>
    <property type="match status" value="1"/>
</dbReference>
<feature type="compositionally biased region" description="Basic residues" evidence="14">
    <location>
        <begin position="928"/>
        <end position="940"/>
    </location>
</feature>
<keyword evidence="19" id="KW-1185">Reference proteome</keyword>
<dbReference type="InterPro" id="IPR003938">
    <property type="entry name" value="K_chnl_volt-dep_EAG/ELK/ERG"/>
</dbReference>
<keyword evidence="7" id="KW-0851">Voltage-gated channel</keyword>
<dbReference type="InterPro" id="IPR000014">
    <property type="entry name" value="PAS"/>
</dbReference>
<dbReference type="SUPFAM" id="SSF51206">
    <property type="entry name" value="cAMP-binding domain-like"/>
    <property type="match status" value="1"/>
</dbReference>
<evidence type="ECO:0000313" key="18">
    <source>
        <dbReference type="EMBL" id="GAU98958.1"/>
    </source>
</evidence>
<dbReference type="InterPro" id="IPR000595">
    <property type="entry name" value="cNMP-bd_dom"/>
</dbReference>
<keyword evidence="4" id="KW-0633">Potassium transport</keyword>
<dbReference type="Pfam" id="PF13426">
    <property type="entry name" value="PAS_9"/>
    <property type="match status" value="1"/>
</dbReference>
<dbReference type="STRING" id="947166.A0A1D1VKE0"/>
<feature type="compositionally biased region" description="Acidic residues" evidence="14">
    <location>
        <begin position="912"/>
        <end position="923"/>
    </location>
</feature>
<dbReference type="CDD" id="cd00130">
    <property type="entry name" value="PAS"/>
    <property type="match status" value="1"/>
</dbReference>
<dbReference type="CDD" id="cd00038">
    <property type="entry name" value="CAP_ED"/>
    <property type="match status" value="1"/>
</dbReference>
<feature type="region of interest" description="Disordered" evidence="14">
    <location>
        <begin position="898"/>
        <end position="977"/>
    </location>
</feature>
<dbReference type="PANTHER" id="PTHR10217:SF548">
    <property type="entry name" value="GH12235P"/>
    <property type="match status" value="1"/>
</dbReference>
<dbReference type="FunFam" id="3.30.450.20:FF:000001">
    <property type="entry name" value="Potassium voltage-gated channel subfamily H member 7"/>
    <property type="match status" value="1"/>
</dbReference>
<feature type="compositionally biased region" description="Low complexity" evidence="14">
    <location>
        <begin position="223"/>
        <end position="240"/>
    </location>
</feature>
<feature type="compositionally biased region" description="Basic and acidic residues" evidence="14">
    <location>
        <begin position="961"/>
        <end position="970"/>
    </location>
</feature>
<evidence type="ECO:0000256" key="4">
    <source>
        <dbReference type="ARBA" id="ARBA00022538"/>
    </source>
</evidence>
<dbReference type="Gene3D" id="1.10.287.70">
    <property type="match status" value="1"/>
</dbReference>
<dbReference type="GO" id="GO:0005242">
    <property type="term" value="F:inward rectifier potassium channel activity"/>
    <property type="evidence" value="ECO:0007669"/>
    <property type="project" value="TreeGrafter"/>
</dbReference>
<evidence type="ECO:0000256" key="13">
    <source>
        <dbReference type="ARBA" id="ARBA00034430"/>
    </source>
</evidence>
<dbReference type="InterPro" id="IPR001610">
    <property type="entry name" value="PAC"/>
</dbReference>
<dbReference type="PRINTS" id="PR01470">
    <property type="entry name" value="ERGCHANNEL"/>
</dbReference>
<dbReference type="SMART" id="SM00100">
    <property type="entry name" value="cNMP"/>
    <property type="match status" value="1"/>
</dbReference>
<dbReference type="Gene3D" id="1.10.1200.260">
    <property type="match status" value="1"/>
</dbReference>
<dbReference type="GO" id="GO:0034702">
    <property type="term" value="C:monoatomic ion channel complex"/>
    <property type="evidence" value="ECO:0007669"/>
    <property type="project" value="UniProtKB-KW"/>
</dbReference>
<evidence type="ECO:0000256" key="1">
    <source>
        <dbReference type="ARBA" id="ARBA00004651"/>
    </source>
</evidence>
<keyword evidence="3" id="KW-1003">Cell membrane</keyword>
<dbReference type="InterPro" id="IPR003967">
    <property type="entry name" value="K_chnl_volt-dep_ERG"/>
</dbReference>
<evidence type="ECO:0000256" key="14">
    <source>
        <dbReference type="SAM" id="MobiDB-lite"/>
    </source>
</evidence>
<feature type="transmembrane region" description="Helical" evidence="15">
    <location>
        <begin position="637"/>
        <end position="658"/>
    </location>
</feature>
<evidence type="ECO:0000256" key="3">
    <source>
        <dbReference type="ARBA" id="ARBA00022475"/>
    </source>
</evidence>
<sequence>MPVRKGHANVQNSIAETIIRKFESQNRIFLICNHTLPLPRIIYSSDRFHELSGFSRPEVMQHNCCIRFLHGPKTDMSKIIDIENGVAMAEELQVELVLYKKDGSELPCNVILAPVRNEKSDVIMYILNFDDLTDKNDEERQNHVGVRPQLNLQLPRFRRTGSRRSKAGSPSPSDFGGNYSIASSGDLPVSLTSTQRGGEPIPLDTFSAAFNPNMLSVSAQQFPSGSRRASATSTAPSLRSLRADNRNEREREPSDSHARHDAYASSRENTQSPVIAHSISSHSISATGNAGPPLTAPPPGRHHDVPRMFSTDAGSLHSTDRLHANRIQPSSSHSPRISPATSLVDLKEAYGLEGKSAISVPLREETRHEVGAMKKSDSGIAHKVHGIASVFQLEDDTTKDFVLNPPKVNRWTILHYSPFKAVWDWIILLLVIYTAIVTPYVAAFLLNEEERRAKLNQNPETRGESGGNNRYDDPMTIVDLIVDIMFIVDILINFRTTYVNTNDEVVSDLGKISVHYFKGWFLIDVVAAIPFDLLLFGSQSDETTTLIGLLKTARLLRLVRVARKLDRYSEYGAAVLMLLLATFLLIAHWLACIWYAIANVEKAYVMQIGWLDQLAVQTKQPYNESDPLSGPSLKSKYITSLYFIMSSLTTIGFGNISATTNSEKIFSSCVMMVGSLMYASIFGNVSAIIQRLYSGTARYHTQMAQVKEFIRFHQIPNPLRQRLEEYFQHAWTYTNGINMNEVLKGFPECLQGDICLHLNRQLLENNPAFKDASPGCLRALSVRFHTTHVPPGDTLVHRGDVLNALYFVSRGSLEVVKNDVVEAILGKDDVFGENPCNYPTIGKSSATVRALSYCDLHKIWRDEILDILESYPEFLDHLSKNLELTVCLRDEELSAQVSQVQLPRGIRHQSDSEGDEDQGEDFSVEPSRRKKARSKFKRRATPALSTPGQNYRSDSVSPDGVHGHRGEGHGILEFTPNAAGQDVTPMITDFHHRSGRRGTGMNMNLGDVFSNIKRSLTDIAITNRHHAENNEQQPLLHSTMTTPGTLGLPIGIPQTTRDTRITLESPRGPSRRAPPLGRSRVSEDDTSSSFPDPEVLRMNDRIEKMNTNLQRMEDRFGRDIAEIKQLLIQKIQAEAATQSAPLRV</sequence>
<dbReference type="FunFam" id="2.60.120.10:FF:000107">
    <property type="entry name" value="Potassium voltage-gated channel unc-103"/>
    <property type="match status" value="1"/>
</dbReference>
<dbReference type="Gene3D" id="3.30.450.20">
    <property type="entry name" value="PAS domain"/>
    <property type="match status" value="1"/>
</dbReference>
<keyword evidence="6" id="KW-0631">Potassium channel</keyword>
<feature type="region of interest" description="Disordered" evidence="14">
    <location>
        <begin position="219"/>
        <end position="271"/>
    </location>
</feature>
<evidence type="ECO:0000256" key="5">
    <source>
        <dbReference type="ARBA" id="ARBA00022692"/>
    </source>
</evidence>
<name>A0A1D1VKE0_RAMVA</name>
<dbReference type="SUPFAM" id="SSF81324">
    <property type="entry name" value="Voltage-gated potassium channels"/>
    <property type="match status" value="1"/>
</dbReference>
<accession>A0A1D1VKE0</accession>
<feature type="transmembrane region" description="Helical" evidence="15">
    <location>
        <begin position="422"/>
        <end position="446"/>
    </location>
</feature>
<reference evidence="18 19" key="1">
    <citation type="journal article" date="2016" name="Nat. Commun.">
        <title>Extremotolerant tardigrade genome and improved radiotolerance of human cultured cells by tardigrade-unique protein.</title>
        <authorList>
            <person name="Hashimoto T."/>
            <person name="Horikawa D.D."/>
            <person name="Saito Y."/>
            <person name="Kuwahara H."/>
            <person name="Kozuka-Hata H."/>
            <person name="Shin-I T."/>
            <person name="Minakuchi Y."/>
            <person name="Ohishi K."/>
            <person name="Motoyama A."/>
            <person name="Aizu T."/>
            <person name="Enomoto A."/>
            <person name="Kondo K."/>
            <person name="Tanaka S."/>
            <person name="Hara Y."/>
            <person name="Koshikawa S."/>
            <person name="Sagara H."/>
            <person name="Miura T."/>
            <person name="Yokobori S."/>
            <person name="Miyagawa K."/>
            <person name="Suzuki Y."/>
            <person name="Kubo T."/>
            <person name="Oyama M."/>
            <person name="Kohara Y."/>
            <person name="Fujiyama A."/>
            <person name="Arakawa K."/>
            <person name="Katayama T."/>
            <person name="Toyoda A."/>
            <person name="Kunieda T."/>
        </authorList>
    </citation>
    <scope>NUCLEOTIDE SEQUENCE [LARGE SCALE GENOMIC DNA]</scope>
    <source>
        <strain evidence="18 19">YOKOZUNA-1</strain>
    </source>
</reference>
<evidence type="ECO:0000256" key="8">
    <source>
        <dbReference type="ARBA" id="ARBA00022958"/>
    </source>
</evidence>
<evidence type="ECO:0000313" key="19">
    <source>
        <dbReference type="Proteomes" id="UP000186922"/>
    </source>
</evidence>
<dbReference type="GO" id="GO:0005886">
    <property type="term" value="C:plasma membrane"/>
    <property type="evidence" value="ECO:0007669"/>
    <property type="project" value="UniProtKB-SubCell"/>
</dbReference>
<dbReference type="PRINTS" id="PR01463">
    <property type="entry name" value="EAGCHANLFMLY"/>
</dbReference>
<evidence type="ECO:0000256" key="9">
    <source>
        <dbReference type="ARBA" id="ARBA00022989"/>
    </source>
</evidence>
<evidence type="ECO:0000256" key="10">
    <source>
        <dbReference type="ARBA" id="ARBA00023065"/>
    </source>
</evidence>
<evidence type="ECO:0000256" key="15">
    <source>
        <dbReference type="SAM" id="Phobius"/>
    </source>
</evidence>
<evidence type="ECO:0000259" key="17">
    <source>
        <dbReference type="PROSITE" id="PS50113"/>
    </source>
</evidence>
<dbReference type="Proteomes" id="UP000186922">
    <property type="component" value="Unassembled WGS sequence"/>
</dbReference>
<dbReference type="Gene3D" id="2.60.120.10">
    <property type="entry name" value="Jelly Rolls"/>
    <property type="match status" value="1"/>
</dbReference>
<dbReference type="InterPro" id="IPR000700">
    <property type="entry name" value="PAS-assoc_C"/>
</dbReference>
<dbReference type="PROSITE" id="PS50113">
    <property type="entry name" value="PAC"/>
    <property type="match status" value="1"/>
</dbReference>
<dbReference type="AlphaFoldDB" id="A0A1D1VKE0"/>
<dbReference type="NCBIfam" id="TIGR00229">
    <property type="entry name" value="sensory_box"/>
    <property type="match status" value="1"/>
</dbReference>